<feature type="topological domain" description="Perinuclear space" evidence="9">
    <location>
        <begin position="374"/>
        <end position="403"/>
    </location>
</feature>
<keyword evidence="2" id="KW-0597">Phosphoprotein</keyword>
<evidence type="ECO:0000256" key="6">
    <source>
        <dbReference type="ARBA" id="ARBA00023136"/>
    </source>
</evidence>
<keyword evidence="3 9" id="KW-0812">Transmembrane</keyword>
<evidence type="ECO:0000256" key="3">
    <source>
        <dbReference type="ARBA" id="ARBA00022692"/>
    </source>
</evidence>
<evidence type="ECO:0000256" key="1">
    <source>
        <dbReference type="ARBA" id="ARBA00008619"/>
    </source>
</evidence>
<dbReference type="STRING" id="8090.ENSORLP00000022171"/>
<proteinExistence type="inferred from homology"/>
<evidence type="ECO:0000256" key="10">
    <source>
        <dbReference type="SAM" id="SignalP"/>
    </source>
</evidence>
<keyword evidence="6 9" id="KW-0472">Membrane</keyword>
<name>H2MTR4_ORYLA</name>
<feature type="topological domain" description="Cytoplasmic" evidence="9">
    <location>
        <begin position="1"/>
        <end position="352"/>
    </location>
</feature>
<keyword evidence="5" id="KW-1133">Transmembrane helix</keyword>
<evidence type="ECO:0000256" key="4">
    <source>
        <dbReference type="ARBA" id="ARBA00022737"/>
    </source>
</evidence>
<reference evidence="12" key="3">
    <citation type="submission" date="2025-09" db="UniProtKB">
        <authorList>
            <consortium name="Ensembl"/>
        </authorList>
    </citation>
    <scope>IDENTIFICATION</scope>
    <source>
        <strain evidence="12">Hd-rR</strain>
    </source>
</reference>
<comment type="similarity">
    <text evidence="1">Belongs to the nesprin family.</text>
</comment>
<dbReference type="PANTHER" id="PTHR14514:SF4">
    <property type="entry name" value="NESPRIN-2"/>
    <property type="match status" value="1"/>
</dbReference>
<keyword evidence="4" id="KW-0677">Repeat</keyword>
<dbReference type="HOGENOM" id="CLU_000034_0_1_1"/>
<dbReference type="InParanoid" id="H2MTR4"/>
<evidence type="ECO:0000256" key="9">
    <source>
        <dbReference type="PROSITE-ProRule" id="PRU00385"/>
    </source>
</evidence>
<dbReference type="eggNOG" id="KOG0516">
    <property type="taxonomic scope" value="Eukaryota"/>
</dbReference>
<comment type="subcellular location">
    <subcellularLocation>
        <location evidence="8">Nucleus outer membrane</location>
        <topology evidence="8">Single-pass type IV membrane protein</topology>
    </subcellularLocation>
</comment>
<evidence type="ECO:0000256" key="5">
    <source>
        <dbReference type="ARBA" id="ARBA00022989"/>
    </source>
</evidence>
<organism evidence="12 13">
    <name type="scientific">Oryzias latipes</name>
    <name type="common">Japanese rice fish</name>
    <name type="synonym">Japanese killifish</name>
    <dbReference type="NCBI Taxonomy" id="8090"/>
    <lineage>
        <taxon>Eukaryota</taxon>
        <taxon>Metazoa</taxon>
        <taxon>Chordata</taxon>
        <taxon>Craniata</taxon>
        <taxon>Vertebrata</taxon>
        <taxon>Euteleostomi</taxon>
        <taxon>Actinopterygii</taxon>
        <taxon>Neopterygii</taxon>
        <taxon>Teleostei</taxon>
        <taxon>Neoteleostei</taxon>
        <taxon>Acanthomorphata</taxon>
        <taxon>Ovalentaria</taxon>
        <taxon>Atherinomorphae</taxon>
        <taxon>Beloniformes</taxon>
        <taxon>Adrianichthyidae</taxon>
        <taxon>Oryziinae</taxon>
        <taxon>Oryzias</taxon>
    </lineage>
</organism>
<evidence type="ECO:0000256" key="8">
    <source>
        <dbReference type="ARBA" id="ARBA00046312"/>
    </source>
</evidence>
<dbReference type="InterPro" id="IPR012315">
    <property type="entry name" value="KASH"/>
</dbReference>
<evidence type="ECO:0000313" key="13">
    <source>
        <dbReference type="Proteomes" id="UP000001038"/>
    </source>
</evidence>
<dbReference type="SMART" id="SM01249">
    <property type="entry name" value="KASH"/>
    <property type="match status" value="1"/>
</dbReference>
<keyword evidence="10" id="KW-0732">Signal</keyword>
<feature type="chain" id="PRO_5017239572" description="KASH domain-containing protein" evidence="10">
    <location>
        <begin position="32"/>
        <end position="403"/>
    </location>
</feature>
<dbReference type="GeneTree" id="ENSGT00940000154656"/>
<protein>
    <recommendedName>
        <fullName evidence="11">KASH domain-containing protein</fullName>
    </recommendedName>
</protein>
<dbReference type="Ensembl" id="ENSORLT00000022172.2">
    <property type="protein sequence ID" value="ENSORLP00000022171.2"/>
    <property type="gene ID" value="ENSORLG00000017714.2"/>
</dbReference>
<dbReference type="GO" id="GO:0005640">
    <property type="term" value="C:nuclear outer membrane"/>
    <property type="evidence" value="ECO:0007669"/>
    <property type="project" value="UniProtKB-SubCell"/>
</dbReference>
<dbReference type="PROSITE" id="PS51049">
    <property type="entry name" value="KASH"/>
    <property type="match status" value="1"/>
</dbReference>
<reference evidence="12 13" key="1">
    <citation type="journal article" date="2007" name="Nature">
        <title>The medaka draft genome and insights into vertebrate genome evolution.</title>
        <authorList>
            <person name="Kasahara M."/>
            <person name="Naruse K."/>
            <person name="Sasaki S."/>
            <person name="Nakatani Y."/>
            <person name="Qu W."/>
            <person name="Ahsan B."/>
            <person name="Yamada T."/>
            <person name="Nagayasu Y."/>
            <person name="Doi K."/>
            <person name="Kasai Y."/>
            <person name="Jindo T."/>
            <person name="Kobayashi D."/>
            <person name="Shimada A."/>
            <person name="Toyoda A."/>
            <person name="Kuroki Y."/>
            <person name="Fujiyama A."/>
            <person name="Sasaki T."/>
            <person name="Shimizu A."/>
            <person name="Asakawa S."/>
            <person name="Shimizu N."/>
            <person name="Hashimoto S."/>
            <person name="Yang J."/>
            <person name="Lee Y."/>
            <person name="Matsushima K."/>
            <person name="Sugano S."/>
            <person name="Sakaizumi M."/>
            <person name="Narita T."/>
            <person name="Ohishi K."/>
            <person name="Haga S."/>
            <person name="Ohta F."/>
            <person name="Nomoto H."/>
            <person name="Nogata K."/>
            <person name="Morishita T."/>
            <person name="Endo T."/>
            <person name="Shin-I T."/>
            <person name="Takeda H."/>
            <person name="Morishita S."/>
            <person name="Kohara Y."/>
        </authorList>
    </citation>
    <scope>NUCLEOTIDE SEQUENCE [LARGE SCALE GENOMIC DNA]</scope>
    <source>
        <strain evidence="12 13">Hd-rR</strain>
    </source>
</reference>
<evidence type="ECO:0000313" key="12">
    <source>
        <dbReference type="Ensembl" id="ENSORLP00000022171.2"/>
    </source>
</evidence>
<feature type="signal peptide" evidence="10">
    <location>
        <begin position="1"/>
        <end position="31"/>
    </location>
</feature>
<dbReference type="Bgee" id="ENSORLG00000017714">
    <property type="expression patterns" value="Expressed in bone element and 8 other cell types or tissues"/>
</dbReference>
<dbReference type="AlphaFoldDB" id="H2MTR4"/>
<keyword evidence="7" id="KW-0539">Nucleus</keyword>
<dbReference type="PANTHER" id="PTHR14514">
    <property type="entry name" value="PKA ANCHORING PROTEIN"/>
    <property type="match status" value="1"/>
</dbReference>
<sequence length="403" mass="46076">MYMSHRQWTSYQQLLISVLMVLLLHLQLRLTSQCSGSIQNLKRVSLILDDEEQLEEFGLTGLAPSDQQSAGVIERWELVRAQSRQQAGPQEPQQLTSDLDDITSWLEAVIPELELLQHSENVADRTTALTFFFLQEMQKMFAHYKSTMLSLNLQAEEAPDRLMAVNREWSRASTALQQWDCSLRKTLMRCQEFHESLHSLLLWLPHGETVFPSSEGNLLFCQELQEELRVRQTQQAALQALWSQLQPEDGLEGREDTQQKLHVTGSKLQLLQRQVEEDLCALRQHLVHSFRSILDSRHVFGFLELDGFVSGLCGSGGPERRHSNSNFIYKAFSYNSNAEPSPPRSFFLRVLRAAFPLQLLLLLLLLLPCLIPLSEGEPGCTLTNNFARSFYPMLHYTNGPPPT</sequence>
<evidence type="ECO:0000259" key="11">
    <source>
        <dbReference type="PROSITE" id="PS51049"/>
    </source>
</evidence>
<dbReference type="Pfam" id="PF10541">
    <property type="entry name" value="KASH"/>
    <property type="match status" value="1"/>
</dbReference>
<keyword evidence="13" id="KW-1185">Reference proteome</keyword>
<evidence type="ECO:0000256" key="7">
    <source>
        <dbReference type="ARBA" id="ARBA00023242"/>
    </source>
</evidence>
<feature type="domain" description="KASH" evidence="11">
    <location>
        <begin position="344"/>
        <end position="403"/>
    </location>
</feature>
<accession>H2MTR4</accession>
<dbReference type="Proteomes" id="UP000001038">
    <property type="component" value="Chromosome 24"/>
</dbReference>
<reference evidence="12" key="2">
    <citation type="submission" date="2025-08" db="UniProtKB">
        <authorList>
            <consortium name="Ensembl"/>
        </authorList>
    </citation>
    <scope>IDENTIFICATION</scope>
    <source>
        <strain evidence="12">Hd-rR</strain>
    </source>
</reference>
<evidence type="ECO:0000256" key="2">
    <source>
        <dbReference type="ARBA" id="ARBA00022553"/>
    </source>
</evidence>
<dbReference type="SUPFAM" id="SSF46966">
    <property type="entry name" value="Spectrin repeat"/>
    <property type="match status" value="1"/>
</dbReference>